<evidence type="ECO:0000313" key="4">
    <source>
        <dbReference type="EMBL" id="KAG0591220.1"/>
    </source>
</evidence>
<feature type="compositionally biased region" description="Polar residues" evidence="3">
    <location>
        <begin position="266"/>
        <end position="280"/>
    </location>
</feature>
<dbReference type="Gene3D" id="1.25.40.10">
    <property type="entry name" value="Tetratricopeptide repeat domain"/>
    <property type="match status" value="1"/>
</dbReference>
<name>A0A8T0J5L6_CERPU</name>
<dbReference type="Proteomes" id="UP000822688">
    <property type="component" value="Chromosome 1"/>
</dbReference>
<keyword evidence="1" id="KW-0677">Repeat</keyword>
<dbReference type="NCBIfam" id="TIGR00756">
    <property type="entry name" value="PPR"/>
    <property type="match status" value="1"/>
</dbReference>
<evidence type="ECO:0000256" key="2">
    <source>
        <dbReference type="PROSITE-ProRule" id="PRU00708"/>
    </source>
</evidence>
<feature type="region of interest" description="Disordered" evidence="3">
    <location>
        <begin position="250"/>
        <end position="287"/>
    </location>
</feature>
<sequence>MRGLVDRRAVAILSRSRGPGAYLQRLSFSAGRGRGRGDAEDAPVVEFGAGGGGGGASGTGLGLGNLGIGRGRGRGTALPTPPPVAAQPTVPFKPFSLRPTEGSGGVVAEKTGLGQRSSEAVADGRFEDAVVERDVKPGQSKYPPLGGSSDARQERPGFSSARQGAGRGVPISREPSSSPAFRNVRQSAPNADRARASAWGSLSQLLAGPGKPSAQPAPRTPPAGEQPKPSGVSADLQEPAVAGIVAEPKASSIAEGGSQIPEHVSEVSSSAETPQASSAAVTEPEPPMSDASYVAMIKYHQAAGRLSEVDQIYEEMQADSVPISIPTYNLLIQIFSQAGQFDKMDKVYKQMRQALTQVTATPVKPKEVEQTPVISQPAVERSAAPDVPVTLEQVAVKSSVDQVDKDAPVTKSDELSASLGEWEDTAIQAPVSPGANVEEDATSPQVPSFKLSTPESPSPADDGHGKGFAQDIEESKRLMSFRGLLNMPPPGASSEGTPKKGAFNPFNLPTTPSPSIFGGAAGRGRGVPLSQVEGQAGRGQGAPRSPRGAHQSQIGADPTRAEEPVQPKTKEEREQARARALALLAKGEEQRSQRRESQPAPARAQPQLSREDAVQRAVAVMKEGVERNLSREEERRRRRGAVDSFSDATTMVADRFRRRTPESVAQQARGPQAAKDRLKRQPRFIQRRDQEEEPQVPLTLREMTEEDEKRLIILEEEEQFKSSLHSKFLVDFEPEYAMEYFGINPDIDELPQKSLEEILAEAKPYLMMEGVTDEQWDGEVKDVLEKAPHLENLVNLYSGGPKRLTAREQSSKLQAVVETMPAHVAPEIHDFMSQAMLSLQSNPGIRMKEKERLMNKFVSGLSSF</sequence>
<proteinExistence type="predicted"/>
<gene>
    <name evidence="4" type="ORF">KC19_1G159400</name>
</gene>
<feature type="repeat" description="PPR" evidence="2">
    <location>
        <begin position="324"/>
        <end position="354"/>
    </location>
</feature>
<protein>
    <submittedName>
        <fullName evidence="4">Uncharacterized protein</fullName>
    </submittedName>
</protein>
<feature type="compositionally biased region" description="Basic and acidic residues" evidence="3">
    <location>
        <begin position="403"/>
        <end position="414"/>
    </location>
</feature>
<evidence type="ECO:0000313" key="5">
    <source>
        <dbReference type="Proteomes" id="UP000822688"/>
    </source>
</evidence>
<feature type="region of interest" description="Disordered" evidence="3">
    <location>
        <begin position="100"/>
        <end position="234"/>
    </location>
</feature>
<feature type="compositionally biased region" description="Basic and acidic residues" evidence="3">
    <location>
        <begin position="559"/>
        <end position="577"/>
    </location>
</feature>
<organism evidence="4 5">
    <name type="scientific">Ceratodon purpureus</name>
    <name type="common">Fire moss</name>
    <name type="synonym">Dicranum purpureum</name>
    <dbReference type="NCBI Taxonomy" id="3225"/>
    <lineage>
        <taxon>Eukaryota</taxon>
        <taxon>Viridiplantae</taxon>
        <taxon>Streptophyta</taxon>
        <taxon>Embryophyta</taxon>
        <taxon>Bryophyta</taxon>
        <taxon>Bryophytina</taxon>
        <taxon>Bryopsida</taxon>
        <taxon>Dicranidae</taxon>
        <taxon>Pseudoditrichales</taxon>
        <taxon>Ditrichaceae</taxon>
        <taxon>Ceratodon</taxon>
    </lineage>
</organism>
<comment type="caution">
    <text evidence="4">The sequence shown here is derived from an EMBL/GenBank/DDBJ whole genome shotgun (WGS) entry which is preliminary data.</text>
</comment>
<evidence type="ECO:0000256" key="3">
    <source>
        <dbReference type="SAM" id="MobiDB-lite"/>
    </source>
</evidence>
<feature type="compositionally biased region" description="Basic and acidic residues" evidence="3">
    <location>
        <begin position="122"/>
        <end position="136"/>
    </location>
</feature>
<dbReference type="EMBL" id="CM026421">
    <property type="protein sequence ID" value="KAG0591220.1"/>
    <property type="molecule type" value="Genomic_DNA"/>
</dbReference>
<evidence type="ECO:0000256" key="1">
    <source>
        <dbReference type="ARBA" id="ARBA00022737"/>
    </source>
</evidence>
<feature type="compositionally biased region" description="Polar residues" evidence="3">
    <location>
        <begin position="174"/>
        <end position="189"/>
    </location>
</feature>
<reference evidence="4" key="1">
    <citation type="submission" date="2020-06" db="EMBL/GenBank/DDBJ databases">
        <title>WGS assembly of Ceratodon purpureus strain R40.</title>
        <authorList>
            <person name="Carey S.B."/>
            <person name="Jenkins J."/>
            <person name="Shu S."/>
            <person name="Lovell J.T."/>
            <person name="Sreedasyam A."/>
            <person name="Maumus F."/>
            <person name="Tiley G.P."/>
            <person name="Fernandez-Pozo N."/>
            <person name="Barry K."/>
            <person name="Chen C."/>
            <person name="Wang M."/>
            <person name="Lipzen A."/>
            <person name="Daum C."/>
            <person name="Saski C.A."/>
            <person name="Payton A.C."/>
            <person name="Mcbreen J.C."/>
            <person name="Conrad R.E."/>
            <person name="Kollar L.M."/>
            <person name="Olsson S."/>
            <person name="Huttunen S."/>
            <person name="Landis J.B."/>
            <person name="Wickett N.J."/>
            <person name="Johnson M.G."/>
            <person name="Rensing S.A."/>
            <person name="Grimwood J."/>
            <person name="Schmutz J."/>
            <person name="Mcdaniel S.F."/>
        </authorList>
    </citation>
    <scope>NUCLEOTIDE SEQUENCE</scope>
    <source>
        <strain evidence="4">R40</strain>
    </source>
</reference>
<dbReference type="PANTHER" id="PTHR47911:SF1">
    <property type="entry name" value="OS06G0664400 PROTEIN"/>
    <property type="match status" value="1"/>
</dbReference>
<feature type="compositionally biased region" description="Basic and acidic residues" evidence="3">
    <location>
        <begin position="623"/>
        <end position="635"/>
    </location>
</feature>
<keyword evidence="5" id="KW-1185">Reference proteome</keyword>
<dbReference type="InterPro" id="IPR002885">
    <property type="entry name" value="PPR_rpt"/>
</dbReference>
<feature type="compositionally biased region" description="Basic and acidic residues" evidence="3">
    <location>
        <begin position="586"/>
        <end position="597"/>
    </location>
</feature>
<dbReference type="PANTHER" id="PTHR47911">
    <property type="entry name" value="HYDROXYPROLINE-RICH GLYCOPROTEIN-LIKE"/>
    <property type="match status" value="1"/>
</dbReference>
<feature type="compositionally biased region" description="Polar residues" evidence="3">
    <location>
        <begin position="442"/>
        <end position="455"/>
    </location>
</feature>
<dbReference type="PROSITE" id="PS51375">
    <property type="entry name" value="PPR"/>
    <property type="match status" value="1"/>
</dbReference>
<accession>A0A8T0J5L6</accession>
<dbReference type="AlphaFoldDB" id="A0A8T0J5L6"/>
<dbReference type="Pfam" id="PF01535">
    <property type="entry name" value="PPR"/>
    <property type="match status" value="2"/>
</dbReference>
<dbReference type="InterPro" id="IPR011990">
    <property type="entry name" value="TPR-like_helical_dom_sf"/>
</dbReference>
<feature type="region of interest" description="Disordered" evidence="3">
    <location>
        <begin position="483"/>
        <end position="695"/>
    </location>
</feature>
<feature type="region of interest" description="Disordered" evidence="3">
    <location>
        <begin position="403"/>
        <end position="468"/>
    </location>
</feature>